<protein>
    <recommendedName>
        <fullName evidence="5">Integral membrane protein</fullName>
    </recommendedName>
</protein>
<organism evidence="3 4">
    <name type="scientific">Nocardioides massiliensis</name>
    <dbReference type="NCBI Taxonomy" id="1325935"/>
    <lineage>
        <taxon>Bacteria</taxon>
        <taxon>Bacillati</taxon>
        <taxon>Actinomycetota</taxon>
        <taxon>Actinomycetes</taxon>
        <taxon>Propionibacteriales</taxon>
        <taxon>Nocardioidaceae</taxon>
        <taxon>Nocardioides</taxon>
    </lineage>
</organism>
<gene>
    <name evidence="3" type="ORF">J2S59_002183</name>
</gene>
<sequence>MTEYQPYPSEGPEPVYQPGSNRGPRPSAVDTALKLIWAGIALGVISALLTFVYLDDLVDAALENADATMELSESAARGGAIASVIFGLVVGVGLMVLVAVFIGKGANWARIVFTVLGVLSVLGVLLTLTNPSGPVILLILSLVQVILTIAAIVLLFKSESSAWFKSA</sequence>
<evidence type="ECO:0000256" key="2">
    <source>
        <dbReference type="SAM" id="Phobius"/>
    </source>
</evidence>
<dbReference type="RefSeq" id="WP_068118190.1">
    <property type="nucleotide sequence ID" value="NZ_CCXJ01000124.1"/>
</dbReference>
<keyword evidence="2" id="KW-0812">Transmembrane</keyword>
<accession>A0ABT9NQB6</accession>
<dbReference type="Proteomes" id="UP001240447">
    <property type="component" value="Unassembled WGS sequence"/>
</dbReference>
<keyword evidence="2" id="KW-0472">Membrane</keyword>
<keyword evidence="2" id="KW-1133">Transmembrane helix</keyword>
<evidence type="ECO:0000256" key="1">
    <source>
        <dbReference type="SAM" id="MobiDB-lite"/>
    </source>
</evidence>
<comment type="caution">
    <text evidence="3">The sequence shown here is derived from an EMBL/GenBank/DDBJ whole genome shotgun (WGS) entry which is preliminary data.</text>
</comment>
<dbReference type="EMBL" id="JAUSQM010000001">
    <property type="protein sequence ID" value="MDP9822374.1"/>
    <property type="molecule type" value="Genomic_DNA"/>
</dbReference>
<proteinExistence type="predicted"/>
<evidence type="ECO:0000313" key="3">
    <source>
        <dbReference type="EMBL" id="MDP9822374.1"/>
    </source>
</evidence>
<feature type="region of interest" description="Disordered" evidence="1">
    <location>
        <begin position="1"/>
        <end position="23"/>
    </location>
</feature>
<keyword evidence="4" id="KW-1185">Reference proteome</keyword>
<evidence type="ECO:0000313" key="4">
    <source>
        <dbReference type="Proteomes" id="UP001240447"/>
    </source>
</evidence>
<reference evidence="3 4" key="1">
    <citation type="submission" date="2023-07" db="EMBL/GenBank/DDBJ databases">
        <title>Sequencing the genomes of 1000 actinobacteria strains.</title>
        <authorList>
            <person name="Klenk H.-P."/>
        </authorList>
    </citation>
    <scope>NUCLEOTIDE SEQUENCE [LARGE SCALE GENOMIC DNA]</scope>
    <source>
        <strain evidence="3 4">GD13</strain>
    </source>
</reference>
<feature type="transmembrane region" description="Helical" evidence="2">
    <location>
        <begin position="35"/>
        <end position="54"/>
    </location>
</feature>
<name>A0ABT9NQB6_9ACTN</name>
<feature type="transmembrane region" description="Helical" evidence="2">
    <location>
        <begin position="135"/>
        <end position="156"/>
    </location>
</feature>
<feature type="transmembrane region" description="Helical" evidence="2">
    <location>
        <begin position="108"/>
        <end position="129"/>
    </location>
</feature>
<feature type="transmembrane region" description="Helical" evidence="2">
    <location>
        <begin position="74"/>
        <end position="101"/>
    </location>
</feature>
<evidence type="ECO:0008006" key="5">
    <source>
        <dbReference type="Google" id="ProtNLM"/>
    </source>
</evidence>